<name>A0A2T4GL43_FUSCU</name>
<organism evidence="1 2">
    <name type="scientific">Fusarium culmorum</name>
    <dbReference type="NCBI Taxonomy" id="5516"/>
    <lineage>
        <taxon>Eukaryota</taxon>
        <taxon>Fungi</taxon>
        <taxon>Dikarya</taxon>
        <taxon>Ascomycota</taxon>
        <taxon>Pezizomycotina</taxon>
        <taxon>Sordariomycetes</taxon>
        <taxon>Hypocreomycetidae</taxon>
        <taxon>Hypocreales</taxon>
        <taxon>Nectriaceae</taxon>
        <taxon>Fusarium</taxon>
    </lineage>
</organism>
<evidence type="ECO:0000313" key="1">
    <source>
        <dbReference type="EMBL" id="PTD04288.1"/>
    </source>
</evidence>
<gene>
    <name evidence="1" type="ORF">FCULG_00001900</name>
</gene>
<comment type="caution">
    <text evidence="1">The sequence shown here is derived from an EMBL/GenBank/DDBJ whole genome shotgun (WGS) entry which is preliminary data.</text>
</comment>
<accession>A0A2T4GL43</accession>
<proteinExistence type="predicted"/>
<reference evidence="1 2" key="1">
    <citation type="submission" date="2018-02" db="EMBL/GenBank/DDBJ databases">
        <title>Fusarium culmorum secondary metabolites in fungal-bacterial-plant interactions.</title>
        <authorList>
            <person name="Schmidt R."/>
        </authorList>
    </citation>
    <scope>NUCLEOTIDE SEQUENCE [LARGE SCALE GENOMIC DNA]</scope>
    <source>
        <strain evidence="1 2">PV</strain>
    </source>
</reference>
<dbReference type="EMBL" id="PVEM01000012">
    <property type="protein sequence ID" value="PTD04288.1"/>
    <property type="molecule type" value="Genomic_DNA"/>
</dbReference>
<dbReference type="OrthoDB" id="3692874at2759"/>
<keyword evidence="2" id="KW-1185">Reference proteome</keyword>
<dbReference type="Proteomes" id="UP000241587">
    <property type="component" value="Unassembled WGS sequence"/>
</dbReference>
<evidence type="ECO:0000313" key="2">
    <source>
        <dbReference type="Proteomes" id="UP000241587"/>
    </source>
</evidence>
<dbReference type="AlphaFoldDB" id="A0A2T4GL43"/>
<protein>
    <submittedName>
        <fullName evidence="1">Uncharacterized protein</fullName>
    </submittedName>
</protein>
<sequence length="145" mass="15665">MYLKQVAMKALALPAIYQPTEPSAVPGILATKPSAVPGILVTKPSAVPGILATKPLAVLGIDKATEASAIQFRTGNELCGKDSYYIPDNQCSSLPGKWLYVAGITEDCRAFIYKNKDCTGGEMQLRDVDGCWSIEDYYSIKAFCH</sequence>